<feature type="transmembrane region" description="Helical" evidence="6">
    <location>
        <begin position="140"/>
        <end position="159"/>
    </location>
</feature>
<feature type="transmembrane region" description="Helical" evidence="6">
    <location>
        <begin position="102"/>
        <end position="128"/>
    </location>
</feature>
<evidence type="ECO:0000256" key="6">
    <source>
        <dbReference type="RuleBase" id="RU365065"/>
    </source>
</evidence>
<comment type="function">
    <text evidence="6">May be involved in iron transport and iron homeostasis.</text>
</comment>
<dbReference type="GO" id="GO:0016020">
    <property type="term" value="C:membrane"/>
    <property type="evidence" value="ECO:0007669"/>
    <property type="project" value="UniProtKB-SubCell"/>
</dbReference>
<gene>
    <name evidence="8" type="ORF">IV203_005632</name>
</gene>
<feature type="transmembrane region" description="Helical" evidence="6">
    <location>
        <begin position="211"/>
        <end position="233"/>
    </location>
</feature>
<keyword evidence="2 6" id="KW-0813">Transport</keyword>
<feature type="compositionally biased region" description="Basic and acidic residues" evidence="7">
    <location>
        <begin position="337"/>
        <end position="348"/>
    </location>
</feature>
<sequence>MCLSLHGSRQKPFMSEGLNETRDMNPVPVLQQSAYESVNNHDGRGGNCEANDTNSDQKGAILNIQSSSASASIRASPMELFIQSPPDFPIDTSTNVRQARRLIFALHFVSQFTECAWQFTVVLFLAAAAHYQSFLWVSSYYLMTYVTLMLLGAPIGSFLDRSNRLRAARCCIIMQNGSILLATVTCCWLLSKIEHASQSSASTLNNNVSIGLMVMVHILGSLALVLNQCFAVAMERDWIVVLSQKTLIPEKWLSNTNVSLRQIYLMCKVISPTLTGWIVASGQQKDNGTFFHRLCDMHAASLFVGTLCVISLLVELYYKCNEENYSVNQNPQGETLPAERDSQDDLRELPQNQGNPVKAVQQSFGIYLRQSVVWAGVSFALLNSNALCFGGSMTTYVLWQGMSVKEVGLWRGLSSAVGLAGTFTYRCSTRHTSVVSTGVWSIIYLFVCLTMACGSFWIDDKHKSMYILVVSTAASRLGLWVFDISVTLLYQETVSDGIRALVGGTQESLNSFFTMATGCLGLFLHRPEQFWIIATVGYICIGAAMVLYTFGASRHHRYMFEALDHAVPSSHA</sequence>
<feature type="transmembrane region" description="Helical" evidence="6">
    <location>
        <begin position="372"/>
        <end position="399"/>
    </location>
</feature>
<accession>A0A9K3KMS9</accession>
<dbReference type="GO" id="GO:0005381">
    <property type="term" value="F:iron ion transmembrane transporter activity"/>
    <property type="evidence" value="ECO:0007669"/>
    <property type="project" value="UniProtKB-UniRule"/>
</dbReference>
<dbReference type="AlphaFoldDB" id="A0A9K3KMS9"/>
<feature type="transmembrane region" description="Helical" evidence="6">
    <location>
        <begin position="438"/>
        <end position="458"/>
    </location>
</feature>
<evidence type="ECO:0000256" key="7">
    <source>
        <dbReference type="SAM" id="MobiDB-lite"/>
    </source>
</evidence>
<keyword evidence="3 6" id="KW-0812">Transmembrane</keyword>
<dbReference type="PANTHER" id="PTHR11660">
    <property type="entry name" value="SOLUTE CARRIER FAMILY 40 MEMBER"/>
    <property type="match status" value="1"/>
</dbReference>
<evidence type="ECO:0000313" key="8">
    <source>
        <dbReference type="EMBL" id="KAG7346564.1"/>
    </source>
</evidence>
<dbReference type="EMBL" id="JAGRRH010000021">
    <property type="protein sequence ID" value="KAG7346564.1"/>
    <property type="molecule type" value="Genomic_DNA"/>
</dbReference>
<protein>
    <recommendedName>
        <fullName evidence="6">Solute carrier family 40 member</fullName>
    </recommendedName>
</protein>
<feature type="transmembrane region" description="Helical" evidence="6">
    <location>
        <begin position="300"/>
        <end position="318"/>
    </location>
</feature>
<dbReference type="InterPro" id="IPR009716">
    <property type="entry name" value="Ferroportin-1"/>
</dbReference>
<reference evidence="8" key="2">
    <citation type="submission" date="2021-04" db="EMBL/GenBank/DDBJ databases">
        <authorList>
            <person name="Podell S."/>
        </authorList>
    </citation>
    <scope>NUCLEOTIDE SEQUENCE</scope>
    <source>
        <strain evidence="8">Hildebrandi</strain>
    </source>
</reference>
<evidence type="ECO:0000313" key="9">
    <source>
        <dbReference type="Proteomes" id="UP000693970"/>
    </source>
</evidence>
<feature type="transmembrane region" description="Helical" evidence="6">
    <location>
        <begin position="171"/>
        <end position="191"/>
    </location>
</feature>
<feature type="transmembrane region" description="Helical" evidence="6">
    <location>
        <begin position="530"/>
        <end position="550"/>
    </location>
</feature>
<feature type="region of interest" description="Disordered" evidence="7">
    <location>
        <begin position="329"/>
        <end position="352"/>
    </location>
</feature>
<proteinExistence type="inferred from homology"/>
<keyword evidence="6" id="KW-0406">Ion transport</keyword>
<evidence type="ECO:0000256" key="3">
    <source>
        <dbReference type="ARBA" id="ARBA00022692"/>
    </source>
</evidence>
<dbReference type="OrthoDB" id="648861at2759"/>
<comment type="caution">
    <text evidence="8">The sequence shown here is derived from an EMBL/GenBank/DDBJ whole genome shotgun (WGS) entry which is preliminary data.</text>
</comment>
<dbReference type="PANTHER" id="PTHR11660:SF57">
    <property type="entry name" value="SOLUTE CARRIER FAMILY 40 MEMBER"/>
    <property type="match status" value="1"/>
</dbReference>
<keyword evidence="5 6" id="KW-0472">Membrane</keyword>
<organism evidence="8 9">
    <name type="scientific">Nitzschia inconspicua</name>
    <dbReference type="NCBI Taxonomy" id="303405"/>
    <lineage>
        <taxon>Eukaryota</taxon>
        <taxon>Sar</taxon>
        <taxon>Stramenopiles</taxon>
        <taxon>Ochrophyta</taxon>
        <taxon>Bacillariophyta</taxon>
        <taxon>Bacillariophyceae</taxon>
        <taxon>Bacillariophycidae</taxon>
        <taxon>Bacillariales</taxon>
        <taxon>Bacillariaceae</taxon>
        <taxon>Nitzschia</taxon>
    </lineage>
</organism>
<dbReference type="Proteomes" id="UP000693970">
    <property type="component" value="Unassembled WGS sequence"/>
</dbReference>
<evidence type="ECO:0000256" key="1">
    <source>
        <dbReference type="ARBA" id="ARBA00004141"/>
    </source>
</evidence>
<keyword evidence="4 6" id="KW-1133">Transmembrane helix</keyword>
<comment type="caution">
    <text evidence="6">Lacks conserved residue(s) required for the propagation of feature annotation.</text>
</comment>
<name>A0A9K3KMS9_9STRA</name>
<evidence type="ECO:0000256" key="5">
    <source>
        <dbReference type="ARBA" id="ARBA00023136"/>
    </source>
</evidence>
<feature type="region of interest" description="Disordered" evidence="7">
    <location>
        <begin position="1"/>
        <end position="23"/>
    </location>
</feature>
<reference evidence="8" key="1">
    <citation type="journal article" date="2021" name="Sci. Rep.">
        <title>Diploid genomic architecture of Nitzschia inconspicua, an elite biomass production diatom.</title>
        <authorList>
            <person name="Oliver A."/>
            <person name="Podell S."/>
            <person name="Pinowska A."/>
            <person name="Traller J.C."/>
            <person name="Smith S.R."/>
            <person name="McClure R."/>
            <person name="Beliaev A."/>
            <person name="Bohutskyi P."/>
            <person name="Hill E.A."/>
            <person name="Rabines A."/>
            <person name="Zheng H."/>
            <person name="Allen L.Z."/>
            <person name="Kuo A."/>
            <person name="Grigoriev I.V."/>
            <person name="Allen A.E."/>
            <person name="Hazlebeck D."/>
            <person name="Allen E.E."/>
        </authorList>
    </citation>
    <scope>NUCLEOTIDE SEQUENCE</scope>
    <source>
        <strain evidence="8">Hildebrandi</strain>
    </source>
</reference>
<comment type="subcellular location">
    <subcellularLocation>
        <location evidence="1 6">Membrane</location>
        <topology evidence="1 6">Multi-pass membrane protein</topology>
    </subcellularLocation>
</comment>
<comment type="similarity">
    <text evidence="6">Belongs to the ferroportin (FP) (TC 2.A.100) family. SLC40A subfamily.</text>
</comment>
<keyword evidence="9" id="KW-1185">Reference proteome</keyword>
<evidence type="ECO:0000256" key="2">
    <source>
        <dbReference type="ARBA" id="ARBA00022448"/>
    </source>
</evidence>
<dbReference type="Pfam" id="PF06963">
    <property type="entry name" value="FPN1"/>
    <property type="match status" value="1"/>
</dbReference>
<feature type="transmembrane region" description="Helical" evidence="6">
    <location>
        <begin position="465"/>
        <end position="482"/>
    </location>
</feature>
<evidence type="ECO:0000256" key="4">
    <source>
        <dbReference type="ARBA" id="ARBA00022989"/>
    </source>
</evidence>